<evidence type="ECO:0000313" key="3">
    <source>
        <dbReference type="Proteomes" id="UP000001861"/>
    </source>
</evidence>
<organism evidence="2 3">
    <name type="scientific">Coprinopsis cinerea (strain Okayama-7 / 130 / ATCC MYA-4618 / FGSC 9003)</name>
    <name type="common">Inky cap fungus</name>
    <name type="synonym">Hormographiella aspergillata</name>
    <dbReference type="NCBI Taxonomy" id="240176"/>
    <lineage>
        <taxon>Eukaryota</taxon>
        <taxon>Fungi</taxon>
        <taxon>Dikarya</taxon>
        <taxon>Basidiomycota</taxon>
        <taxon>Agaricomycotina</taxon>
        <taxon>Agaricomycetes</taxon>
        <taxon>Agaricomycetidae</taxon>
        <taxon>Agaricales</taxon>
        <taxon>Agaricineae</taxon>
        <taxon>Psathyrellaceae</taxon>
        <taxon>Coprinopsis</taxon>
    </lineage>
</organism>
<feature type="region of interest" description="Disordered" evidence="1">
    <location>
        <begin position="1"/>
        <end position="62"/>
    </location>
</feature>
<dbReference type="Proteomes" id="UP000001861">
    <property type="component" value="Unassembled WGS sequence"/>
</dbReference>
<evidence type="ECO:0000256" key="1">
    <source>
        <dbReference type="SAM" id="MobiDB-lite"/>
    </source>
</evidence>
<gene>
    <name evidence="2" type="ORF">CC1G_03538</name>
</gene>
<comment type="caution">
    <text evidence="2">The sequence shown here is derived from an EMBL/GenBank/DDBJ whole genome shotgun (WGS) entry which is preliminary data.</text>
</comment>
<dbReference type="InParanoid" id="A8NCI0"/>
<dbReference type="RefSeq" id="XP_001832524.1">
    <property type="nucleotide sequence ID" value="XM_001832472.1"/>
</dbReference>
<dbReference type="VEuPathDB" id="FungiDB:CC1G_03538"/>
<protein>
    <submittedName>
        <fullName evidence="2">Uncharacterized protein</fullName>
    </submittedName>
</protein>
<accession>A8NCI0</accession>
<evidence type="ECO:0000313" key="2">
    <source>
        <dbReference type="EMBL" id="EAU89273.1"/>
    </source>
</evidence>
<name>A8NCI0_COPC7</name>
<sequence length="62" mass="6471">MSSSNSSTVARFEDLPPPPPAPTSSEFPSSIWDGFPSSKPSEYSGKSASEPAQPDTDPSGKK</sequence>
<dbReference type="KEGG" id="cci:CC1G_03538"/>
<dbReference type="EMBL" id="AACS02000009">
    <property type="protein sequence ID" value="EAU89273.1"/>
    <property type="molecule type" value="Genomic_DNA"/>
</dbReference>
<keyword evidence="3" id="KW-1185">Reference proteome</keyword>
<feature type="compositionally biased region" description="Polar residues" evidence="1">
    <location>
        <begin position="38"/>
        <end position="47"/>
    </location>
</feature>
<dbReference type="GeneID" id="6009011"/>
<proteinExistence type="predicted"/>
<dbReference type="AlphaFoldDB" id="A8NCI0"/>
<reference evidence="2 3" key="1">
    <citation type="journal article" date="2010" name="Proc. Natl. Acad. Sci. U.S.A.">
        <title>Insights into evolution of multicellular fungi from the assembled chromosomes of the mushroom Coprinopsis cinerea (Coprinus cinereus).</title>
        <authorList>
            <person name="Stajich J.E."/>
            <person name="Wilke S.K."/>
            <person name="Ahren D."/>
            <person name="Au C.H."/>
            <person name="Birren B.W."/>
            <person name="Borodovsky M."/>
            <person name="Burns C."/>
            <person name="Canback B."/>
            <person name="Casselton L.A."/>
            <person name="Cheng C.K."/>
            <person name="Deng J."/>
            <person name="Dietrich F.S."/>
            <person name="Fargo D.C."/>
            <person name="Farman M.L."/>
            <person name="Gathman A.C."/>
            <person name="Goldberg J."/>
            <person name="Guigo R."/>
            <person name="Hoegger P.J."/>
            <person name="Hooker J.B."/>
            <person name="Huggins A."/>
            <person name="James T.Y."/>
            <person name="Kamada T."/>
            <person name="Kilaru S."/>
            <person name="Kodira C."/>
            <person name="Kues U."/>
            <person name="Kupfer D."/>
            <person name="Kwan H.S."/>
            <person name="Lomsadze A."/>
            <person name="Li W."/>
            <person name="Lilly W.W."/>
            <person name="Ma L.J."/>
            <person name="Mackey A.J."/>
            <person name="Manning G."/>
            <person name="Martin F."/>
            <person name="Muraguchi H."/>
            <person name="Natvig D.O."/>
            <person name="Palmerini H."/>
            <person name="Ramesh M.A."/>
            <person name="Rehmeyer C.J."/>
            <person name="Roe B.A."/>
            <person name="Shenoy N."/>
            <person name="Stanke M."/>
            <person name="Ter-Hovhannisyan V."/>
            <person name="Tunlid A."/>
            <person name="Velagapudi R."/>
            <person name="Vision T.J."/>
            <person name="Zeng Q."/>
            <person name="Zolan M.E."/>
            <person name="Pukkila P.J."/>
        </authorList>
    </citation>
    <scope>NUCLEOTIDE SEQUENCE [LARGE SCALE GENOMIC DNA]</scope>
    <source>
        <strain evidence="3">Okayama-7 / 130 / ATCC MYA-4618 / FGSC 9003</strain>
    </source>
</reference>